<evidence type="ECO:0000313" key="8">
    <source>
        <dbReference type="Proteomes" id="UP001345013"/>
    </source>
</evidence>
<dbReference type="EMBL" id="JAVRRG010000012">
    <property type="protein sequence ID" value="KAK5098964.1"/>
    <property type="molecule type" value="Genomic_DNA"/>
</dbReference>
<keyword evidence="4" id="KW-0238">DNA-binding</keyword>
<dbReference type="InterPro" id="IPR052360">
    <property type="entry name" value="Transcr_Regulatory_Proteins"/>
</dbReference>
<keyword evidence="1" id="KW-0479">Metal-binding</keyword>
<comment type="caution">
    <text evidence="7">The sequence shown here is derived from an EMBL/GenBank/DDBJ whole genome shotgun (WGS) entry which is preliminary data.</text>
</comment>
<evidence type="ECO:0000256" key="2">
    <source>
        <dbReference type="ARBA" id="ARBA00022833"/>
    </source>
</evidence>
<proteinExistence type="predicted"/>
<dbReference type="Pfam" id="PF11951">
    <property type="entry name" value="Fungal_trans_2"/>
    <property type="match status" value="1"/>
</dbReference>
<dbReference type="PANTHER" id="PTHR36206:SF12">
    <property type="entry name" value="ASPERCRYPTIN BIOSYNTHESIS CLUSTER-SPECIFIC TRANSCRIPTION REGULATOR ATNN-RELATED"/>
    <property type="match status" value="1"/>
</dbReference>
<keyword evidence="2" id="KW-0862">Zinc</keyword>
<evidence type="ECO:0000313" key="7">
    <source>
        <dbReference type="EMBL" id="KAK5098964.1"/>
    </source>
</evidence>
<keyword evidence="8" id="KW-1185">Reference proteome</keyword>
<reference evidence="7 8" key="1">
    <citation type="submission" date="2023-08" db="EMBL/GenBank/DDBJ databases">
        <title>Black Yeasts Isolated from many extreme environments.</title>
        <authorList>
            <person name="Coleine C."/>
            <person name="Stajich J.E."/>
            <person name="Selbmann L."/>
        </authorList>
    </citation>
    <scope>NUCLEOTIDE SEQUENCE [LARGE SCALE GENOMIC DNA]</scope>
    <source>
        <strain evidence="7 8">CCFEE 5885</strain>
    </source>
</reference>
<organism evidence="7 8">
    <name type="scientific">Lithohypha guttulata</name>
    <dbReference type="NCBI Taxonomy" id="1690604"/>
    <lineage>
        <taxon>Eukaryota</taxon>
        <taxon>Fungi</taxon>
        <taxon>Dikarya</taxon>
        <taxon>Ascomycota</taxon>
        <taxon>Pezizomycotina</taxon>
        <taxon>Eurotiomycetes</taxon>
        <taxon>Chaetothyriomycetidae</taxon>
        <taxon>Chaetothyriales</taxon>
        <taxon>Trichomeriaceae</taxon>
        <taxon>Lithohypha</taxon>
    </lineage>
</organism>
<sequence length="472" mass="53998">MTVFCGTLQSLVDLSQSDAQAFDFCRRYTIYNMAYGQLSHFWTSSVLSVCHSEPAVLHAMLALTAIHHEHSFGSHSPALVRSADAHYNLAVGHIQKLCNTGLEQYQVVLIVCLLLLTCDVLQNRYGTALLHLNNGRQIFQSMRAKRTNLRHPCVLQIPADTSSIEDELTYMMALVDLQSTNYGSLRPMFKLVTDSNGNTNQEENMPLAFASLDDAWRYMMIIYNEVERLVPTSADSGTTQYLCYDPASVIQQGRLLCHLSDWRRTYRNSAFRVPSSSKDLKDSWLNFRTLHLQMLQLLAEISIATCLVYGDEMQYDIYLPQFSNIVSIAENIGPMLPKVTFDVGVVQPLFLVCSYCRDPTIRRRALAVLSRAGKEGYWDSRLVALCSREKMLFEEAAASYLHDPEEPLTEERDLATLIPRSARYTETWAFYRDNDMRELDVMFKRRKLRHGQLQYGEEEWEMFSKRIPAPAA</sequence>
<keyword evidence="6" id="KW-0539">Nucleus</keyword>
<protein>
    <submittedName>
        <fullName evidence="7">Uncharacterized protein</fullName>
    </submittedName>
</protein>
<evidence type="ECO:0000256" key="3">
    <source>
        <dbReference type="ARBA" id="ARBA00023015"/>
    </source>
</evidence>
<evidence type="ECO:0000256" key="5">
    <source>
        <dbReference type="ARBA" id="ARBA00023163"/>
    </source>
</evidence>
<evidence type="ECO:0000256" key="1">
    <source>
        <dbReference type="ARBA" id="ARBA00022723"/>
    </source>
</evidence>
<keyword evidence="3" id="KW-0805">Transcription regulation</keyword>
<accession>A0ABR0KKC5</accession>
<dbReference type="PANTHER" id="PTHR36206">
    <property type="entry name" value="ASPERCRYPTIN BIOSYNTHESIS CLUSTER-SPECIFIC TRANSCRIPTION REGULATOR ATNN-RELATED"/>
    <property type="match status" value="1"/>
</dbReference>
<name>A0ABR0KKC5_9EURO</name>
<evidence type="ECO:0000256" key="4">
    <source>
        <dbReference type="ARBA" id="ARBA00023125"/>
    </source>
</evidence>
<dbReference type="InterPro" id="IPR021858">
    <property type="entry name" value="Fun_TF"/>
</dbReference>
<dbReference type="Proteomes" id="UP001345013">
    <property type="component" value="Unassembled WGS sequence"/>
</dbReference>
<gene>
    <name evidence="7" type="ORF">LTR24_001592</name>
</gene>
<evidence type="ECO:0000256" key="6">
    <source>
        <dbReference type="ARBA" id="ARBA00023242"/>
    </source>
</evidence>
<keyword evidence="5" id="KW-0804">Transcription</keyword>